<evidence type="ECO:0000313" key="12">
    <source>
        <dbReference type="Proteomes" id="UP001597041"/>
    </source>
</evidence>
<dbReference type="HAMAP" id="MF_01023">
    <property type="entry name" value="HisC_aminotrans_2"/>
    <property type="match status" value="1"/>
</dbReference>
<protein>
    <recommendedName>
        <fullName evidence="9">Histidinol-phosphate aminotransferase</fullName>
        <ecNumber evidence="9">2.6.1.9</ecNumber>
    </recommendedName>
    <alternativeName>
        <fullName evidence="9">Imidazole acetol-phosphate transaminase</fullName>
    </alternativeName>
</protein>
<dbReference type="RefSeq" id="WP_379590842.1">
    <property type="nucleotide sequence ID" value="NZ_JBHTKK010000003.1"/>
</dbReference>
<evidence type="ECO:0000256" key="1">
    <source>
        <dbReference type="ARBA" id="ARBA00001933"/>
    </source>
</evidence>
<evidence type="ECO:0000256" key="7">
    <source>
        <dbReference type="ARBA" id="ARBA00023102"/>
    </source>
</evidence>
<comment type="pathway">
    <text evidence="2 9">Amino-acid biosynthesis; L-histidine biosynthesis; L-histidine from 5-phospho-alpha-D-ribose 1-diphosphate: step 7/9.</text>
</comment>
<comment type="cofactor">
    <cofactor evidence="1 9">
        <name>pyridoxal 5'-phosphate</name>
        <dbReference type="ChEBI" id="CHEBI:597326"/>
    </cofactor>
</comment>
<dbReference type="NCBIfam" id="TIGR01141">
    <property type="entry name" value="hisC"/>
    <property type="match status" value="1"/>
</dbReference>
<gene>
    <name evidence="9 11" type="primary">hisC</name>
    <name evidence="11" type="ORF">ACFQ19_04315</name>
</gene>
<feature type="domain" description="Aminotransferase class I/classII large" evidence="10">
    <location>
        <begin position="31"/>
        <end position="353"/>
    </location>
</feature>
<feature type="modified residue" description="N6-(pyridoxal phosphate)lysine" evidence="9">
    <location>
        <position position="223"/>
    </location>
</feature>
<evidence type="ECO:0000256" key="9">
    <source>
        <dbReference type="HAMAP-Rule" id="MF_01023"/>
    </source>
</evidence>
<keyword evidence="9" id="KW-0028">Amino-acid biosynthesis</keyword>
<dbReference type="InterPro" id="IPR050106">
    <property type="entry name" value="HistidinolP_aminotransfase"/>
</dbReference>
<sequence length="367" mass="41694">MRSKEVLKQLSPYKQGKQTKDIQKEFGLDYIVKLASNENPYGFSDKVKNVFQANEPAFHIYPDGYTAELRYLISEKLNIRPESLIFGSGSEEIIQMLCRSYLTAEDQVIMATPTFPQYKHYSLIEGAEIIEHPVNTDGSHPLEKMLASVQENTKIIWICTPNNPTGMSLSKEELESFLKDCPSDVLVVLDEAYVEFLDPEKDPDALELLDKYTNLIVLRTFSKAYGLAGLRIGYGIADPLIVETLDKVRGPFNTTSVAQQAAVIAFSDQDFIRHTYQENKKVLQQFQAFLTSIGWDYYESEANFLLVKTPGSGIDVYDYLIRHGFIVRPGELLGIPNTARVTIGKEEDMKVLENALKEYQEQFNQVR</sequence>
<dbReference type="EC" id="2.6.1.9" evidence="9"/>
<dbReference type="CDD" id="cd00609">
    <property type="entry name" value="AAT_like"/>
    <property type="match status" value="1"/>
</dbReference>
<dbReference type="Pfam" id="PF00155">
    <property type="entry name" value="Aminotran_1_2"/>
    <property type="match status" value="1"/>
</dbReference>
<dbReference type="GO" id="GO:0004400">
    <property type="term" value="F:histidinol-phosphate transaminase activity"/>
    <property type="evidence" value="ECO:0007669"/>
    <property type="project" value="UniProtKB-EC"/>
</dbReference>
<evidence type="ECO:0000256" key="2">
    <source>
        <dbReference type="ARBA" id="ARBA00005011"/>
    </source>
</evidence>
<dbReference type="InterPro" id="IPR001917">
    <property type="entry name" value="Aminotrans_II_pyridoxalP_BS"/>
</dbReference>
<dbReference type="InterPro" id="IPR005861">
    <property type="entry name" value="HisP_aminotrans"/>
</dbReference>
<comment type="catalytic activity">
    <reaction evidence="8 9">
        <text>L-histidinol phosphate + 2-oxoglutarate = 3-(imidazol-4-yl)-2-oxopropyl phosphate + L-glutamate</text>
        <dbReference type="Rhea" id="RHEA:23744"/>
        <dbReference type="ChEBI" id="CHEBI:16810"/>
        <dbReference type="ChEBI" id="CHEBI:29985"/>
        <dbReference type="ChEBI" id="CHEBI:57766"/>
        <dbReference type="ChEBI" id="CHEBI:57980"/>
        <dbReference type="EC" id="2.6.1.9"/>
    </reaction>
</comment>
<keyword evidence="12" id="KW-1185">Reference proteome</keyword>
<dbReference type="PANTHER" id="PTHR43643:SF3">
    <property type="entry name" value="HISTIDINOL-PHOSPHATE AMINOTRANSFERASE"/>
    <property type="match status" value="1"/>
</dbReference>
<evidence type="ECO:0000256" key="5">
    <source>
        <dbReference type="ARBA" id="ARBA00022679"/>
    </source>
</evidence>
<dbReference type="EMBL" id="JBHTKK010000003">
    <property type="protein sequence ID" value="MFD1065243.1"/>
    <property type="molecule type" value="Genomic_DNA"/>
</dbReference>
<accession>A0ABW3NE06</accession>
<keyword evidence="6 9" id="KW-0663">Pyridoxal phosphate</keyword>
<dbReference type="Gene3D" id="3.40.640.10">
    <property type="entry name" value="Type I PLP-dependent aspartate aminotransferase-like (Major domain)"/>
    <property type="match status" value="1"/>
</dbReference>
<evidence type="ECO:0000313" key="11">
    <source>
        <dbReference type="EMBL" id="MFD1065243.1"/>
    </source>
</evidence>
<evidence type="ECO:0000256" key="8">
    <source>
        <dbReference type="ARBA" id="ARBA00047481"/>
    </source>
</evidence>
<evidence type="ECO:0000259" key="10">
    <source>
        <dbReference type="Pfam" id="PF00155"/>
    </source>
</evidence>
<evidence type="ECO:0000256" key="6">
    <source>
        <dbReference type="ARBA" id="ARBA00022898"/>
    </source>
</evidence>
<keyword evidence="5 9" id="KW-0808">Transferase</keyword>
<organism evidence="11 12">
    <name type="scientific">Oceanobacillus locisalsi</name>
    <dbReference type="NCBI Taxonomy" id="546107"/>
    <lineage>
        <taxon>Bacteria</taxon>
        <taxon>Bacillati</taxon>
        <taxon>Bacillota</taxon>
        <taxon>Bacilli</taxon>
        <taxon>Bacillales</taxon>
        <taxon>Bacillaceae</taxon>
        <taxon>Oceanobacillus</taxon>
    </lineage>
</organism>
<dbReference type="InterPro" id="IPR015424">
    <property type="entry name" value="PyrdxlP-dep_Trfase"/>
</dbReference>
<evidence type="ECO:0000256" key="3">
    <source>
        <dbReference type="ARBA" id="ARBA00011738"/>
    </source>
</evidence>
<name>A0ABW3NE06_9BACI</name>
<dbReference type="Proteomes" id="UP001597041">
    <property type="component" value="Unassembled WGS sequence"/>
</dbReference>
<dbReference type="PROSITE" id="PS00599">
    <property type="entry name" value="AA_TRANSFER_CLASS_2"/>
    <property type="match status" value="1"/>
</dbReference>
<reference evidence="12" key="1">
    <citation type="journal article" date="2019" name="Int. J. Syst. Evol. Microbiol.">
        <title>The Global Catalogue of Microorganisms (GCM) 10K type strain sequencing project: providing services to taxonomists for standard genome sequencing and annotation.</title>
        <authorList>
            <consortium name="The Broad Institute Genomics Platform"/>
            <consortium name="The Broad Institute Genome Sequencing Center for Infectious Disease"/>
            <person name="Wu L."/>
            <person name="Ma J."/>
        </authorList>
    </citation>
    <scope>NUCLEOTIDE SEQUENCE [LARGE SCALE GENOMIC DNA]</scope>
    <source>
        <strain evidence="12">CCUG 56608</strain>
    </source>
</reference>
<dbReference type="InterPro" id="IPR004839">
    <property type="entry name" value="Aminotransferase_I/II_large"/>
</dbReference>
<dbReference type="Gene3D" id="3.90.1150.10">
    <property type="entry name" value="Aspartate Aminotransferase, domain 1"/>
    <property type="match status" value="1"/>
</dbReference>
<proteinExistence type="inferred from homology"/>
<dbReference type="PANTHER" id="PTHR43643">
    <property type="entry name" value="HISTIDINOL-PHOSPHATE AMINOTRANSFERASE 2"/>
    <property type="match status" value="1"/>
</dbReference>
<comment type="similarity">
    <text evidence="9">Belongs to the class-II pyridoxal-phosphate-dependent aminotransferase family. Histidinol-phosphate aminotransferase subfamily.</text>
</comment>
<keyword evidence="7 9" id="KW-0368">Histidine biosynthesis</keyword>
<comment type="subunit">
    <text evidence="3 9">Homodimer.</text>
</comment>
<comment type="caution">
    <text evidence="11">The sequence shown here is derived from an EMBL/GenBank/DDBJ whole genome shotgun (WGS) entry which is preliminary data.</text>
</comment>
<dbReference type="SUPFAM" id="SSF53383">
    <property type="entry name" value="PLP-dependent transferases"/>
    <property type="match status" value="1"/>
</dbReference>
<dbReference type="InterPro" id="IPR015421">
    <property type="entry name" value="PyrdxlP-dep_Trfase_major"/>
</dbReference>
<keyword evidence="4 9" id="KW-0032">Aminotransferase</keyword>
<evidence type="ECO:0000256" key="4">
    <source>
        <dbReference type="ARBA" id="ARBA00022576"/>
    </source>
</evidence>
<dbReference type="InterPro" id="IPR015422">
    <property type="entry name" value="PyrdxlP-dep_Trfase_small"/>
</dbReference>